<dbReference type="SMART" id="SM00838">
    <property type="entry name" value="EFG_C"/>
    <property type="match status" value="1"/>
</dbReference>
<dbReference type="SMART" id="SM00889">
    <property type="entry name" value="EFG_IV"/>
    <property type="match status" value="1"/>
</dbReference>
<comment type="caution">
    <text evidence="9">The sequence shown here is derived from an EMBL/GenBank/DDBJ whole genome shotgun (WGS) entry which is preliminary data.</text>
</comment>
<dbReference type="Gene3D" id="3.30.230.10">
    <property type="match status" value="1"/>
</dbReference>
<evidence type="ECO:0000259" key="8">
    <source>
        <dbReference type="PROSITE" id="PS51722"/>
    </source>
</evidence>
<organism evidence="9">
    <name type="scientific">marine sediment metagenome</name>
    <dbReference type="NCBI Taxonomy" id="412755"/>
    <lineage>
        <taxon>unclassified sequences</taxon>
        <taxon>metagenomes</taxon>
        <taxon>ecological metagenomes</taxon>
    </lineage>
</organism>
<dbReference type="InterPro" id="IPR041095">
    <property type="entry name" value="EFG_II"/>
</dbReference>
<evidence type="ECO:0000256" key="1">
    <source>
        <dbReference type="ARBA" id="ARBA00004496"/>
    </source>
</evidence>
<dbReference type="InterPro" id="IPR009000">
    <property type="entry name" value="Transl_B-barrel_sf"/>
</dbReference>
<dbReference type="PANTHER" id="PTHR42908:SF3">
    <property type="entry name" value="ELONGATION FACTOR-LIKE GTPASE 1"/>
    <property type="match status" value="1"/>
</dbReference>
<dbReference type="Gene3D" id="3.40.50.300">
    <property type="entry name" value="P-loop containing nucleotide triphosphate hydrolases"/>
    <property type="match status" value="1"/>
</dbReference>
<evidence type="ECO:0000313" key="9">
    <source>
        <dbReference type="EMBL" id="KKN37535.1"/>
    </source>
</evidence>
<dbReference type="CDD" id="cd01681">
    <property type="entry name" value="aeEF2_snRNP_like_IV"/>
    <property type="match status" value="1"/>
</dbReference>
<dbReference type="SUPFAM" id="SSF52540">
    <property type="entry name" value="P-loop containing nucleoside triphosphate hydrolases"/>
    <property type="match status" value="1"/>
</dbReference>
<dbReference type="AlphaFoldDB" id="A0A0F9Q0U6"/>
<dbReference type="InterPro" id="IPR005225">
    <property type="entry name" value="Small_GTP-bd"/>
</dbReference>
<evidence type="ECO:0000256" key="3">
    <source>
        <dbReference type="ARBA" id="ARBA00022490"/>
    </source>
</evidence>
<evidence type="ECO:0000256" key="2">
    <source>
        <dbReference type="ARBA" id="ARBA00017891"/>
    </source>
</evidence>
<dbReference type="PRINTS" id="PR00315">
    <property type="entry name" value="ELONGATNFCT"/>
</dbReference>
<dbReference type="Pfam" id="PF03764">
    <property type="entry name" value="EFG_IV"/>
    <property type="match status" value="1"/>
</dbReference>
<protein>
    <recommendedName>
        <fullName evidence="2">Elongation factor 2</fullName>
    </recommendedName>
</protein>
<keyword evidence="4" id="KW-0547">Nucleotide-binding</keyword>
<dbReference type="InterPro" id="IPR000640">
    <property type="entry name" value="EFG_V-like"/>
</dbReference>
<dbReference type="GO" id="GO:0003746">
    <property type="term" value="F:translation elongation factor activity"/>
    <property type="evidence" value="ECO:0007669"/>
    <property type="project" value="TreeGrafter"/>
</dbReference>
<dbReference type="Pfam" id="PF00679">
    <property type="entry name" value="EFG_C"/>
    <property type="match status" value="1"/>
</dbReference>
<dbReference type="Pfam" id="PF00009">
    <property type="entry name" value="GTP_EFTU"/>
    <property type="match status" value="1"/>
</dbReference>
<comment type="subcellular location">
    <subcellularLocation>
        <location evidence="1">Cytoplasm</location>
    </subcellularLocation>
</comment>
<dbReference type="SUPFAM" id="SSF54980">
    <property type="entry name" value="EF-G C-terminal domain-like"/>
    <property type="match status" value="2"/>
</dbReference>
<dbReference type="GO" id="GO:0003924">
    <property type="term" value="F:GTPase activity"/>
    <property type="evidence" value="ECO:0007669"/>
    <property type="project" value="InterPro"/>
</dbReference>
<keyword evidence="5" id="KW-0648">Protein biosynthesis</keyword>
<dbReference type="GO" id="GO:0005829">
    <property type="term" value="C:cytosol"/>
    <property type="evidence" value="ECO:0007669"/>
    <property type="project" value="TreeGrafter"/>
</dbReference>
<dbReference type="PROSITE" id="PS00301">
    <property type="entry name" value="G_TR_1"/>
    <property type="match status" value="1"/>
</dbReference>
<dbReference type="SUPFAM" id="SSF54211">
    <property type="entry name" value="Ribosomal protein S5 domain 2-like"/>
    <property type="match status" value="1"/>
</dbReference>
<dbReference type="Gene3D" id="3.30.70.870">
    <property type="entry name" value="Elongation Factor G (Translational Gtpase), domain 3"/>
    <property type="match status" value="1"/>
</dbReference>
<proteinExistence type="predicted"/>
<dbReference type="InterPro" id="IPR005517">
    <property type="entry name" value="Transl_elong_EFG/EF2_IV"/>
</dbReference>
<keyword evidence="3" id="KW-0963">Cytoplasm</keyword>
<dbReference type="Pfam" id="PF14492">
    <property type="entry name" value="EFG_III"/>
    <property type="match status" value="1"/>
</dbReference>
<name>A0A0F9Q0U6_9ZZZZ</name>
<evidence type="ECO:0000256" key="5">
    <source>
        <dbReference type="ARBA" id="ARBA00022917"/>
    </source>
</evidence>
<gene>
    <name evidence="9" type="ORF">LCGC14_0762560</name>
</gene>
<dbReference type="CDD" id="cd01514">
    <property type="entry name" value="Elongation_Factor_C"/>
    <property type="match status" value="1"/>
</dbReference>
<comment type="function">
    <text evidence="7">Catalyzes the GTP-dependent ribosomal translocation step during translation elongation. During this step, the ribosome changes from the pre-translocational (PRE) to the post-translocational (POST) state as the newly formed A-site-bound peptidyl-tRNA and P-site-bound deacylated tRNA move to the P and E sites, respectively. Catalyzes the coordinated movement of the two tRNA molecules, the mRNA and conformational changes in the ribosome.</text>
</comment>
<evidence type="ECO:0000256" key="7">
    <source>
        <dbReference type="ARBA" id="ARBA00024731"/>
    </source>
</evidence>
<evidence type="ECO:0000256" key="4">
    <source>
        <dbReference type="ARBA" id="ARBA00022741"/>
    </source>
</evidence>
<dbReference type="GO" id="GO:1990904">
    <property type="term" value="C:ribonucleoprotein complex"/>
    <property type="evidence" value="ECO:0007669"/>
    <property type="project" value="TreeGrafter"/>
</dbReference>
<dbReference type="GO" id="GO:0005525">
    <property type="term" value="F:GTP binding"/>
    <property type="evidence" value="ECO:0007669"/>
    <property type="project" value="UniProtKB-KW"/>
</dbReference>
<dbReference type="EMBL" id="LAZR01001887">
    <property type="protein sequence ID" value="KKN37535.1"/>
    <property type="molecule type" value="Genomic_DNA"/>
</dbReference>
<dbReference type="Gene3D" id="3.30.70.240">
    <property type="match status" value="1"/>
</dbReference>
<dbReference type="SUPFAM" id="SSF50447">
    <property type="entry name" value="Translation proteins"/>
    <property type="match status" value="1"/>
</dbReference>
<dbReference type="InterPro" id="IPR031157">
    <property type="entry name" value="G_TR_CS"/>
</dbReference>
<dbReference type="NCBIfam" id="TIGR00231">
    <property type="entry name" value="small_GTP"/>
    <property type="match status" value="1"/>
</dbReference>
<dbReference type="InterPro" id="IPR000795">
    <property type="entry name" value="T_Tr_GTP-bd_dom"/>
</dbReference>
<keyword evidence="6" id="KW-0342">GTP-binding</keyword>
<dbReference type="InterPro" id="IPR035647">
    <property type="entry name" value="EFG_III/V"/>
</dbReference>
<dbReference type="InterPro" id="IPR027417">
    <property type="entry name" value="P-loop_NTPase"/>
</dbReference>
<dbReference type="InterPro" id="IPR014721">
    <property type="entry name" value="Ribsml_uS5_D2-typ_fold_subgr"/>
</dbReference>
<dbReference type="InterPro" id="IPR020568">
    <property type="entry name" value="Ribosomal_Su5_D2-typ_SF"/>
</dbReference>
<dbReference type="PROSITE" id="PS51722">
    <property type="entry name" value="G_TR_2"/>
    <property type="match status" value="1"/>
</dbReference>
<accession>A0A0F9Q0U6</accession>
<dbReference type="PANTHER" id="PTHR42908">
    <property type="entry name" value="TRANSLATION ELONGATION FACTOR-RELATED"/>
    <property type="match status" value="1"/>
</dbReference>
<sequence length="752" mass="84360">MVKVKNPEEITELITSGSYDRKRVFSIIAHIDHGKTTATDFLLRRAGLMRPEDAGQLQMTDSDEEEQARGITIFTSVVLLAFNDLREQQEKEPYILQINDTPGHISFTGEVSRALRGSDGAIILIDALEGVMTQTETNIRLAVGEEYCKPVLFINKVDRLISELKLSPQDTFAKIDKITREANELIKKVRPEGSKWSVDFAKSSVTVGSAKHGWGFTLEILLEKGLKPQDVFAKYNEGDIQWLRDNLPLDEPLLRMVVDHLPDPVTAAKYRIPHIWGGDLNSDLGQALQKSDPNGPLLGMITKIFLDPKRNYAPTLIGRVFSGTLDQTDTIYLINSDTKNRLKRLGVMEITDLLDIARIPAGNLFALFGFICPSGETFMLGNDVPKDKEKRKLLSASSFEKIQYACEAVVSRSIKPKDPHEIDKLDDVVGKWIKADPTAEYRRDEESGEFVLSGIDPLQIEILTKRINNQVEIIIGEPIIVYREKITKKSPLYHTKSANTHNRILLYLEPLDETTEKLIDAGKINDLQNDKERAQILREDAGWDAKEARRIVDVYQGSLLVNGTSGLQRFDRVKSYLSAAFRDWLGNCLIAKEPATGIKAIFTDLVIHEDPRHTQYGQIAGMAFSALSLAMLDAGPHLFEPVQKIDIKTPQGTEGGVTGIISKRRGRITNVIPEGEYVRIQGQIPAAETIGIADDIRGSTQGRAFFGYEFLGFNKVPASLEEDIIMEIRKRKGMPLEMPNSKSWDRFIYKRS</sequence>
<dbReference type="Gene3D" id="2.40.30.10">
    <property type="entry name" value="Translation factors"/>
    <property type="match status" value="1"/>
</dbReference>
<evidence type="ECO:0000256" key="6">
    <source>
        <dbReference type="ARBA" id="ARBA00023134"/>
    </source>
</evidence>
<reference evidence="9" key="1">
    <citation type="journal article" date="2015" name="Nature">
        <title>Complex archaea that bridge the gap between prokaryotes and eukaryotes.</title>
        <authorList>
            <person name="Spang A."/>
            <person name="Saw J.H."/>
            <person name="Jorgensen S.L."/>
            <person name="Zaremba-Niedzwiedzka K."/>
            <person name="Martijn J."/>
            <person name="Lind A.E."/>
            <person name="van Eijk R."/>
            <person name="Schleper C."/>
            <person name="Guy L."/>
            <person name="Ettema T.J."/>
        </authorList>
    </citation>
    <scope>NUCLEOTIDE SEQUENCE</scope>
</reference>
<feature type="domain" description="Tr-type G" evidence="8">
    <location>
        <begin position="20"/>
        <end position="265"/>
    </location>
</feature>